<gene>
    <name evidence="2" type="ORF">EXIGLDRAFT_736552</name>
</gene>
<dbReference type="InParanoid" id="A0A166AS71"/>
<name>A0A166AS71_EXIGL</name>
<organism evidence="2 3">
    <name type="scientific">Exidia glandulosa HHB12029</name>
    <dbReference type="NCBI Taxonomy" id="1314781"/>
    <lineage>
        <taxon>Eukaryota</taxon>
        <taxon>Fungi</taxon>
        <taxon>Dikarya</taxon>
        <taxon>Basidiomycota</taxon>
        <taxon>Agaricomycotina</taxon>
        <taxon>Agaricomycetes</taxon>
        <taxon>Auriculariales</taxon>
        <taxon>Exidiaceae</taxon>
        <taxon>Exidia</taxon>
    </lineage>
</organism>
<proteinExistence type="predicted"/>
<feature type="compositionally biased region" description="Acidic residues" evidence="1">
    <location>
        <begin position="343"/>
        <end position="352"/>
    </location>
</feature>
<protein>
    <submittedName>
        <fullName evidence="2">Uncharacterized protein</fullName>
    </submittedName>
</protein>
<evidence type="ECO:0000256" key="1">
    <source>
        <dbReference type="SAM" id="MobiDB-lite"/>
    </source>
</evidence>
<evidence type="ECO:0000313" key="3">
    <source>
        <dbReference type="Proteomes" id="UP000077266"/>
    </source>
</evidence>
<sequence length="378" mass="42242">MVPPDGLRAAAAVLIAYPEAPPWARNRVAGELSANISFDDSRWDDISGLVGASHWSSVYQRSHKESVRLLPTNPSALAGVKLGYMLRVRYPDAPFMPVDAFVHAVRRTGLDASEVVWMYLRSLPPNLVRLDLDWERARLTRTAEEHRANAADSLRELERHISPRVMSSLHSLFVGAYAATRVAPRDSLRHWAALVRQGRPIPLASVERGLSSARDLDTLHRIWHDISTSPPPEREHVRPGVLNVREMYLVHHLVRLGALDEARELADKYPYNGNARWVLETEWPEEKGQEYVHARLNLRRAGILIDNGLDLEAVLYILSLHSPFFQAVLGLRPNYLRGKDPAPEADEEELPVEDPPSLQPASSADPMTLDPAAPSAAS</sequence>
<feature type="region of interest" description="Disordered" evidence="1">
    <location>
        <begin position="338"/>
        <end position="378"/>
    </location>
</feature>
<accession>A0A166AS71</accession>
<evidence type="ECO:0000313" key="2">
    <source>
        <dbReference type="EMBL" id="KZV94669.1"/>
    </source>
</evidence>
<dbReference type="AlphaFoldDB" id="A0A166AS71"/>
<reference evidence="2 3" key="1">
    <citation type="journal article" date="2016" name="Mol. Biol. Evol.">
        <title>Comparative Genomics of Early-Diverging Mushroom-Forming Fungi Provides Insights into the Origins of Lignocellulose Decay Capabilities.</title>
        <authorList>
            <person name="Nagy L.G."/>
            <person name="Riley R."/>
            <person name="Tritt A."/>
            <person name="Adam C."/>
            <person name="Daum C."/>
            <person name="Floudas D."/>
            <person name="Sun H."/>
            <person name="Yadav J.S."/>
            <person name="Pangilinan J."/>
            <person name="Larsson K.H."/>
            <person name="Matsuura K."/>
            <person name="Barry K."/>
            <person name="Labutti K."/>
            <person name="Kuo R."/>
            <person name="Ohm R.A."/>
            <person name="Bhattacharya S.S."/>
            <person name="Shirouzu T."/>
            <person name="Yoshinaga Y."/>
            <person name="Martin F.M."/>
            <person name="Grigoriev I.V."/>
            <person name="Hibbett D.S."/>
        </authorList>
    </citation>
    <scope>NUCLEOTIDE SEQUENCE [LARGE SCALE GENOMIC DNA]</scope>
    <source>
        <strain evidence="2 3">HHB12029</strain>
    </source>
</reference>
<dbReference type="EMBL" id="KV425969">
    <property type="protein sequence ID" value="KZV94669.1"/>
    <property type="molecule type" value="Genomic_DNA"/>
</dbReference>
<keyword evidence="3" id="KW-1185">Reference proteome</keyword>
<dbReference type="Proteomes" id="UP000077266">
    <property type="component" value="Unassembled WGS sequence"/>
</dbReference>